<dbReference type="KEGG" id="soe:110787732"/>
<protein>
    <submittedName>
        <fullName evidence="3">Uncharacterized acetyltransferase At3g50280</fullName>
    </submittedName>
</protein>
<organism evidence="2 3">
    <name type="scientific">Spinacia oleracea</name>
    <name type="common">Spinach</name>
    <dbReference type="NCBI Taxonomy" id="3562"/>
    <lineage>
        <taxon>Eukaryota</taxon>
        <taxon>Viridiplantae</taxon>
        <taxon>Streptophyta</taxon>
        <taxon>Embryophyta</taxon>
        <taxon>Tracheophyta</taxon>
        <taxon>Spermatophyta</taxon>
        <taxon>Magnoliopsida</taxon>
        <taxon>eudicotyledons</taxon>
        <taxon>Gunneridae</taxon>
        <taxon>Pentapetalae</taxon>
        <taxon>Caryophyllales</taxon>
        <taxon>Chenopodiaceae</taxon>
        <taxon>Chenopodioideae</taxon>
        <taxon>Anserineae</taxon>
        <taxon>Spinacia</taxon>
    </lineage>
</organism>
<reference evidence="2" key="1">
    <citation type="journal article" date="2021" name="Nat. Commun.">
        <title>Genomic analyses provide insights into spinach domestication and the genetic basis of agronomic traits.</title>
        <authorList>
            <person name="Cai X."/>
            <person name="Sun X."/>
            <person name="Xu C."/>
            <person name="Sun H."/>
            <person name="Wang X."/>
            <person name="Ge C."/>
            <person name="Zhang Z."/>
            <person name="Wang Q."/>
            <person name="Fei Z."/>
            <person name="Jiao C."/>
            <person name="Wang Q."/>
        </authorList>
    </citation>
    <scope>NUCLEOTIDE SEQUENCE [LARGE SCALE GENOMIC DNA]</scope>
    <source>
        <strain evidence="2">cv. Varoflay</strain>
    </source>
</reference>
<evidence type="ECO:0000256" key="1">
    <source>
        <dbReference type="ARBA" id="ARBA00022679"/>
    </source>
</evidence>
<evidence type="ECO:0000313" key="3">
    <source>
        <dbReference type="RefSeq" id="XP_021848068.2"/>
    </source>
</evidence>
<dbReference type="GO" id="GO:0005737">
    <property type="term" value="C:cytoplasm"/>
    <property type="evidence" value="ECO:0000318"/>
    <property type="project" value="GO_Central"/>
</dbReference>
<evidence type="ECO:0000313" key="2">
    <source>
        <dbReference type="Proteomes" id="UP000813463"/>
    </source>
</evidence>
<dbReference type="InterPro" id="IPR051283">
    <property type="entry name" value="Sec_Metabolite_Acyltrans"/>
</dbReference>
<name>A0A9R0IF16_SPIOL</name>
<keyword evidence="1" id="KW-0808">Transferase</keyword>
<dbReference type="Pfam" id="PF02458">
    <property type="entry name" value="Transferase"/>
    <property type="match status" value="1"/>
</dbReference>
<proteinExistence type="predicted"/>
<dbReference type="InterPro" id="IPR023213">
    <property type="entry name" value="CAT-like_dom_sf"/>
</dbReference>
<gene>
    <name evidence="3" type="primary">LOC110787732</name>
</gene>
<sequence length="422" mass="47060">MQKGLLFHNKPKNIESDLLENLKISLSQTLVHFYPLAGQLYTQKFHDEHAISVYVDCNNGPGARLIHADLSVSDLLSTIDVHPITSSFFDFGEKFIVNHDGHTRSLLSIQVTELADGVFIGFNMNHSVADGTSLWHFISTLSEIFLQVSCDDSRNLKTVDESSMKVNICRRPIFKPFFPEGYGPILKLPYVEPEEFVTRFDPGRLRERIFHFSAKAMSMLKAKANEECNVVENNISSFQALTGFLWKSITRIRNIHPDEETSCTLIINWRGRVIPPFSQEHFGNYLAVAQGRCKVGELVSRGLGWAALLVHQSVKAENDCKILEFLRNYSKAPYVEQAGKDSEFHNANSVSIAGSARFDMYGPEFGLGKPVAVLAGYGNKDDGKVTANPGCEGGGSVDLEICLRPQTMIGLESHEEFMSFAS</sequence>
<reference evidence="3" key="2">
    <citation type="submission" date="2025-08" db="UniProtKB">
        <authorList>
            <consortium name="RefSeq"/>
        </authorList>
    </citation>
    <scope>IDENTIFICATION</scope>
    <source>
        <tissue evidence="3">Leaf</tissue>
    </source>
</reference>
<dbReference type="Proteomes" id="UP000813463">
    <property type="component" value="Chromosome 4"/>
</dbReference>
<dbReference type="Gene3D" id="3.30.559.10">
    <property type="entry name" value="Chloramphenicol acetyltransferase-like domain"/>
    <property type="match status" value="2"/>
</dbReference>
<keyword evidence="2" id="KW-1185">Reference proteome</keyword>
<dbReference type="AlphaFoldDB" id="A0A9R0IF16"/>
<dbReference type="GO" id="GO:0016747">
    <property type="term" value="F:acyltransferase activity, transferring groups other than amino-acyl groups"/>
    <property type="evidence" value="ECO:0000318"/>
    <property type="project" value="GO_Central"/>
</dbReference>
<dbReference type="GeneID" id="110787732"/>
<dbReference type="PANTHER" id="PTHR31896">
    <property type="entry name" value="FAMILY REGULATORY PROTEIN, PUTATIVE (AFU_ORTHOLOGUE AFUA_3G14730)-RELATED"/>
    <property type="match status" value="1"/>
</dbReference>
<dbReference type="RefSeq" id="XP_021848068.2">
    <property type="nucleotide sequence ID" value="XM_021992376.2"/>
</dbReference>
<dbReference type="PANTHER" id="PTHR31896:SF12">
    <property type="entry name" value="HXXXD-TYPE ACYL-TRANSFERASE FAMILY PROTEIN"/>
    <property type="match status" value="1"/>
</dbReference>
<dbReference type="OrthoDB" id="1862401at2759"/>
<accession>A0A9R0IF16</accession>